<reference evidence="1 2" key="1">
    <citation type="journal article" date="2017" name="Genome Biol. Evol.">
        <title>Phytophthora megakarya and P. palmivora, closely related causal agents of cacao black pod rot, underwent increases in genome sizes and gene numbers by different mechanisms.</title>
        <authorList>
            <person name="Ali S.S."/>
            <person name="Shao J."/>
            <person name="Lary D.J."/>
            <person name="Kronmiller B."/>
            <person name="Shen D."/>
            <person name="Strem M.D."/>
            <person name="Amoako-Attah I."/>
            <person name="Akrofi A.Y."/>
            <person name="Begoude B.A."/>
            <person name="Ten Hoopen G.M."/>
            <person name="Coulibaly K."/>
            <person name="Kebe B.I."/>
            <person name="Melnick R.L."/>
            <person name="Guiltinan M.J."/>
            <person name="Tyler B.M."/>
            <person name="Meinhardt L.W."/>
            <person name="Bailey B.A."/>
        </authorList>
    </citation>
    <scope>NUCLEOTIDE SEQUENCE [LARGE SCALE GENOMIC DNA]</scope>
    <source>
        <strain evidence="2">sbr112.9</strain>
    </source>
</reference>
<organism evidence="1 2">
    <name type="scientific">Phytophthora palmivora</name>
    <dbReference type="NCBI Taxonomy" id="4796"/>
    <lineage>
        <taxon>Eukaryota</taxon>
        <taxon>Sar</taxon>
        <taxon>Stramenopiles</taxon>
        <taxon>Oomycota</taxon>
        <taxon>Peronosporomycetes</taxon>
        <taxon>Peronosporales</taxon>
        <taxon>Peronosporaceae</taxon>
        <taxon>Phytophthora</taxon>
    </lineage>
</organism>
<gene>
    <name evidence="1" type="ORF">PHPALM_29604</name>
</gene>
<keyword evidence="2" id="KW-1185">Reference proteome</keyword>
<evidence type="ECO:0000313" key="1">
    <source>
        <dbReference type="EMBL" id="POM61386.1"/>
    </source>
</evidence>
<dbReference type="EMBL" id="NCKW01016035">
    <property type="protein sequence ID" value="POM61386.1"/>
    <property type="molecule type" value="Genomic_DNA"/>
</dbReference>
<name>A0A2P4X776_9STRA</name>
<evidence type="ECO:0000313" key="2">
    <source>
        <dbReference type="Proteomes" id="UP000237271"/>
    </source>
</evidence>
<protein>
    <submittedName>
        <fullName evidence="1">Gag-pol fusion protein</fullName>
    </submittedName>
</protein>
<proteinExistence type="predicted"/>
<comment type="caution">
    <text evidence="1">The sequence shown here is derived from an EMBL/GenBank/DDBJ whole genome shotgun (WGS) entry which is preliminary data.</text>
</comment>
<accession>A0A2P4X776</accession>
<dbReference type="Proteomes" id="UP000237271">
    <property type="component" value="Unassembled WGS sequence"/>
</dbReference>
<dbReference type="AlphaFoldDB" id="A0A2P4X776"/>
<sequence length="171" mass="19031">MDIAYARITVSLQAPGKSVVKGNGLLFRKSDNFLTLVTITFVLPLSNAFTTPTLSYIQELIGLPSALRNGIIGPCWIQTSVNHSNIRKNSQMIPIPIDESWSAVSMDFITGLPNSNSIGADCFAQAPKYHAHNRTEDVQQTAYHFIDCVVRYHGLPSIITIDRNFRFISKF</sequence>